<dbReference type="EMBL" id="CALSDN010000005">
    <property type="protein sequence ID" value="CAH6721164.1"/>
    <property type="molecule type" value="Genomic_DNA"/>
</dbReference>
<evidence type="ECO:0000313" key="2">
    <source>
        <dbReference type="Proteomes" id="UP001152531"/>
    </source>
</evidence>
<keyword evidence="2" id="KW-1185">Reference proteome</keyword>
<reference evidence="1" key="1">
    <citation type="submission" date="2022-06" db="EMBL/GenBank/DDBJ databases">
        <authorList>
            <person name="Legras J.-L."/>
            <person name="Devillers H."/>
            <person name="Grondin C."/>
        </authorList>
    </citation>
    <scope>NUCLEOTIDE SEQUENCE</scope>
    <source>
        <strain evidence="1">CLIB 1444</strain>
    </source>
</reference>
<accession>A0ACA9Y8G8</accession>
<sequence length="528" mass="60133">MDRSRTEPSTPTRSTNSDLGGRYSLPRTNEIHLPVTDLLDIQKQWNIEGPRSIKRRKSSMAGDISTPGSARRSGPSTPRRSGDFNLTLTPRSRRSSIVVENTTKLNPEYEGPINLEFLKGFWNALDKDEQRKEEFRRRKGYESPAKNSPAKDSPAKNSPQLDHLQKESQNIAFMGDESLLLPSNTDELLRSPEVLTGLGNVLEDSDPKPEDVEPQEEDNPFIAPRTFSYLERILANQASRKRRASNDGSSLKQSRIVEEPVRQESQEAEEEPEVQDLQFPQEEEFQPMDQPLDFQPDNQPESLEEQPQVQENLPAIPEEFPQFFEPGPDVGYVTPTSPNPDLIEEEFLVEDAPNFQPIDEISSNFRAPKRMPPRIQSSKKRASSASTMSIKMVKDLIQVLKPVDKRIKIDPDAYQYIQQQSDIFLSTLMGDLEAYALHRNRKGNQINIKDVLLYMTRLQNDKSSSEFSQLARNHLPLELLMALDNNLKEAVPSAELQAQKTKRDDDDDLDYVTSSKDTRHIEIFSDSE</sequence>
<evidence type="ECO:0000313" key="1">
    <source>
        <dbReference type="EMBL" id="CAH6721164.1"/>
    </source>
</evidence>
<proteinExistence type="predicted"/>
<dbReference type="Proteomes" id="UP001152531">
    <property type="component" value="Unassembled WGS sequence"/>
</dbReference>
<organism evidence="1 2">
    <name type="scientific">[Candida] jaroonii</name>
    <dbReference type="NCBI Taxonomy" id="467808"/>
    <lineage>
        <taxon>Eukaryota</taxon>
        <taxon>Fungi</taxon>
        <taxon>Dikarya</taxon>
        <taxon>Ascomycota</taxon>
        <taxon>Saccharomycotina</taxon>
        <taxon>Pichiomycetes</taxon>
        <taxon>Debaryomycetaceae</taxon>
        <taxon>Yamadazyma</taxon>
    </lineage>
</organism>
<protein>
    <submittedName>
        <fullName evidence="1">Uncharacterized protein</fullName>
    </submittedName>
</protein>
<name>A0ACA9Y8G8_9ASCO</name>
<comment type="caution">
    <text evidence="1">The sequence shown here is derived from an EMBL/GenBank/DDBJ whole genome shotgun (WGS) entry which is preliminary data.</text>
</comment>
<gene>
    <name evidence="1" type="ORF">CLIB1444_05S04984</name>
</gene>